<reference evidence="7 8" key="1">
    <citation type="submission" date="2023-08" db="EMBL/GenBank/DDBJ databases">
        <title>Black Yeasts Isolated from many extreme environments.</title>
        <authorList>
            <person name="Coleine C."/>
            <person name="Stajich J.E."/>
            <person name="Selbmann L."/>
        </authorList>
    </citation>
    <scope>NUCLEOTIDE SEQUENCE [LARGE SCALE GENOMIC DNA]</scope>
    <source>
        <strain evidence="7 8">CCFEE 536</strain>
    </source>
</reference>
<keyword evidence="3" id="KW-0809">Transit peptide</keyword>
<organism evidence="7 8">
    <name type="scientific">Cryomyces antarcticus</name>
    <dbReference type="NCBI Taxonomy" id="329879"/>
    <lineage>
        <taxon>Eukaryota</taxon>
        <taxon>Fungi</taxon>
        <taxon>Dikarya</taxon>
        <taxon>Ascomycota</taxon>
        <taxon>Pezizomycotina</taxon>
        <taxon>Dothideomycetes</taxon>
        <taxon>Dothideomycetes incertae sedis</taxon>
        <taxon>Cryomyces</taxon>
    </lineage>
</organism>
<keyword evidence="4" id="KW-0496">Mitochondrion</keyword>
<gene>
    <name evidence="7" type="ORF">LTR16_002722</name>
</gene>
<dbReference type="PANTHER" id="PTHR21181:SF13">
    <property type="entry name" value="NADH DEHYDROGENASE (UBIQUINONE) COMPLEX I, ASSEMBLY FACTOR 6"/>
    <property type="match status" value="1"/>
</dbReference>
<dbReference type="Pfam" id="PF00494">
    <property type="entry name" value="SQS_PSY"/>
    <property type="match status" value="1"/>
</dbReference>
<name>A0ABR0KU40_9PEZI</name>
<evidence type="ECO:0008006" key="9">
    <source>
        <dbReference type="Google" id="ProtNLM"/>
    </source>
</evidence>
<dbReference type="InterPro" id="IPR008949">
    <property type="entry name" value="Isoprenoid_synthase_dom_sf"/>
</dbReference>
<dbReference type="Gene3D" id="1.10.600.10">
    <property type="entry name" value="Farnesyl Diphosphate Synthase"/>
    <property type="match status" value="1"/>
</dbReference>
<comment type="similarity">
    <text evidence="6">Belongs to the NDUFAF6 family.</text>
</comment>
<evidence type="ECO:0000256" key="4">
    <source>
        <dbReference type="ARBA" id="ARBA00023128"/>
    </source>
</evidence>
<evidence type="ECO:0000256" key="5">
    <source>
        <dbReference type="ARBA" id="ARBA00023136"/>
    </source>
</evidence>
<keyword evidence="2" id="KW-0999">Mitochondrion inner membrane</keyword>
<evidence type="ECO:0000256" key="3">
    <source>
        <dbReference type="ARBA" id="ARBA00022946"/>
    </source>
</evidence>
<sequence>MLLSSTTDRQQVACQKWKSTPPEHTVQISYGSSPAPADVAQDAYLAIRAFNLDVASIADATSNPTVGAMRMQFWREAITKALAGTPPKEPVAILLAKAAEDLQARTEGKAKLSKSWFTRVINTRQEYLNNPPYPNLAALETYAENTYSTLLYLTLQSLPMASLTADHLASHIGKATGIATVLRGLPHIVFPPPPKKHSNQAGFGGASGGGRQGAVMLPLDVMADAGVREEEVFRQGAEAPGLRDAVFTVATRASDHLITAREMLRSLQAGGNVSHEFEHQDEEEHRYGTIHTEAQSSPKEDVEKAFGVLMPAVATQMWLDRLQKADFDVFSPQLRTTGWQLPWRSYWAFNRRKF</sequence>
<evidence type="ECO:0000256" key="2">
    <source>
        <dbReference type="ARBA" id="ARBA00022792"/>
    </source>
</evidence>
<accession>A0ABR0KU40</accession>
<dbReference type="InterPro" id="IPR002060">
    <property type="entry name" value="Squ/phyt_synthse"/>
</dbReference>
<comment type="caution">
    <text evidence="7">The sequence shown here is derived from an EMBL/GenBank/DDBJ whole genome shotgun (WGS) entry which is preliminary data.</text>
</comment>
<protein>
    <recommendedName>
        <fullName evidence="9">Squalene/phytoene synthase</fullName>
    </recommendedName>
</protein>
<dbReference type="PANTHER" id="PTHR21181">
    <property type="match status" value="1"/>
</dbReference>
<proteinExistence type="inferred from homology"/>
<evidence type="ECO:0000256" key="6">
    <source>
        <dbReference type="ARBA" id="ARBA00038273"/>
    </source>
</evidence>
<keyword evidence="8" id="KW-1185">Reference proteome</keyword>
<dbReference type="Proteomes" id="UP001357485">
    <property type="component" value="Unassembled WGS sequence"/>
</dbReference>
<keyword evidence="5" id="KW-0472">Membrane</keyword>
<evidence type="ECO:0000313" key="7">
    <source>
        <dbReference type="EMBL" id="KAK5127756.1"/>
    </source>
</evidence>
<comment type="subcellular location">
    <subcellularLocation>
        <location evidence="1">Mitochondrion inner membrane</location>
    </subcellularLocation>
</comment>
<evidence type="ECO:0000313" key="8">
    <source>
        <dbReference type="Proteomes" id="UP001357485"/>
    </source>
</evidence>
<dbReference type="SUPFAM" id="SSF48576">
    <property type="entry name" value="Terpenoid synthases"/>
    <property type="match status" value="1"/>
</dbReference>
<evidence type="ECO:0000256" key="1">
    <source>
        <dbReference type="ARBA" id="ARBA00004273"/>
    </source>
</evidence>
<dbReference type="EMBL" id="JAVRRA010024849">
    <property type="protein sequence ID" value="KAK5127756.1"/>
    <property type="molecule type" value="Genomic_DNA"/>
</dbReference>